<dbReference type="PRINTS" id="PR00056">
    <property type="entry name" value="HSFDOMAIN"/>
</dbReference>
<dbReference type="Gene3D" id="1.10.238.10">
    <property type="entry name" value="EF-hand"/>
    <property type="match status" value="2"/>
</dbReference>
<dbReference type="InterPro" id="IPR011992">
    <property type="entry name" value="EF-hand-dom_pair"/>
</dbReference>
<dbReference type="SUPFAM" id="SSF47473">
    <property type="entry name" value="EF-hand"/>
    <property type="match status" value="1"/>
</dbReference>
<dbReference type="SMART" id="SM00415">
    <property type="entry name" value="HSF"/>
    <property type="match status" value="1"/>
</dbReference>
<evidence type="ECO:0000313" key="10">
    <source>
        <dbReference type="EMBL" id="KAK9011096.1"/>
    </source>
</evidence>
<feature type="coiled-coil region" evidence="7">
    <location>
        <begin position="157"/>
        <end position="184"/>
    </location>
</feature>
<feature type="compositionally biased region" description="Acidic residues" evidence="8">
    <location>
        <begin position="227"/>
        <end position="236"/>
    </location>
</feature>
<feature type="compositionally biased region" description="Basic and acidic residues" evidence="8">
    <location>
        <begin position="216"/>
        <end position="226"/>
    </location>
</feature>
<dbReference type="Pfam" id="PF00447">
    <property type="entry name" value="HSF_DNA-bind"/>
    <property type="match status" value="1"/>
</dbReference>
<dbReference type="Pfam" id="PF13499">
    <property type="entry name" value="EF-hand_7"/>
    <property type="match status" value="2"/>
</dbReference>
<keyword evidence="11" id="KW-1185">Reference proteome</keyword>
<feature type="compositionally biased region" description="Low complexity" evidence="8">
    <location>
        <begin position="131"/>
        <end position="146"/>
    </location>
</feature>
<keyword evidence="4" id="KW-0238">DNA-binding</keyword>
<dbReference type="InterPro" id="IPR036388">
    <property type="entry name" value="WH-like_DNA-bd_sf"/>
</dbReference>
<feature type="region of interest" description="Disordered" evidence="8">
    <location>
        <begin position="97"/>
        <end position="150"/>
    </location>
</feature>
<evidence type="ECO:0000259" key="9">
    <source>
        <dbReference type="PROSITE" id="PS50222"/>
    </source>
</evidence>
<gene>
    <name evidence="10" type="ORF">V6N11_043953</name>
</gene>
<keyword evidence="5" id="KW-0539">Nucleus</keyword>
<keyword evidence="3" id="KW-0346">Stress response</keyword>
<reference evidence="10 11" key="1">
    <citation type="journal article" date="2024" name="G3 (Bethesda)">
        <title>Genome assembly of Hibiscus sabdariffa L. provides insights into metabolisms of medicinal natural products.</title>
        <authorList>
            <person name="Kim T."/>
        </authorList>
    </citation>
    <scope>NUCLEOTIDE SEQUENCE [LARGE SCALE GENOMIC DNA]</scope>
    <source>
        <strain evidence="10">TK-2024</strain>
        <tissue evidence="10">Old leaves</tissue>
    </source>
</reference>
<dbReference type="PANTHER" id="PTHR10015">
    <property type="entry name" value="HEAT SHOCK TRANSCRIPTION FACTOR"/>
    <property type="match status" value="1"/>
</dbReference>
<accession>A0ABR2RDR8</accession>
<dbReference type="InterPro" id="IPR036390">
    <property type="entry name" value="WH_DNA-bd_sf"/>
</dbReference>
<dbReference type="Proteomes" id="UP001396334">
    <property type="component" value="Unassembled WGS sequence"/>
</dbReference>
<evidence type="ECO:0000256" key="7">
    <source>
        <dbReference type="SAM" id="Coils"/>
    </source>
</evidence>
<comment type="caution">
    <text evidence="10">The sequence shown here is derived from an EMBL/GenBank/DDBJ whole genome shotgun (WGS) entry which is preliminary data.</text>
</comment>
<feature type="domain" description="EF-hand" evidence="9">
    <location>
        <begin position="430"/>
        <end position="465"/>
    </location>
</feature>
<feature type="region of interest" description="Disordered" evidence="8">
    <location>
        <begin position="206"/>
        <end position="237"/>
    </location>
</feature>
<evidence type="ECO:0000256" key="5">
    <source>
        <dbReference type="ARBA" id="ARBA00023242"/>
    </source>
</evidence>
<dbReference type="EMBL" id="JBBPBN010000023">
    <property type="protein sequence ID" value="KAK9011096.1"/>
    <property type="molecule type" value="Genomic_DNA"/>
</dbReference>
<sequence length="466" mass="52406">MAQRSVPAPFLIKTYQLVDDPIIDDVISWNENGTSFVVWKTADFAKDLLPNYFKHNNFSSFVRQLNTYGFRKVVPDKWEFANENFKRGQKELLSEIRRRKTVTTSQANTTANGKPSDAGPSSPTNSGEDLGSTSTSTSPNSKSPGSVETKPTIVIDFADLSDENEKLKRDNEMLSSELAQAKKQCDELVAFLTECVKVGPDQINRIMRQGSSGSTHDADARGSFHGDDDENGDGEEGNGSLKLFGVWLKSAGRKRAREDKIVYGGPHAKEMKTVDFNHVAIVMKRQGLQLSPEAVGRHGHRLRASLYKETAGKDKHKGRHHGLSQQKRLEIKEAFELFDTDGSEFLLFYIKENLMSNTHQQIEQMIADVDKDGSGTIDFDEFAHMMTTKIGERDTIQELMKAFHIIDQDNNGKISAQDIERIADELGVNLTEKEIQDMIEEADRDKDGEVNMDEFMGMMKRTEYGY</sequence>
<dbReference type="SUPFAM" id="SSF46785">
    <property type="entry name" value="Winged helix' DNA-binding domain"/>
    <property type="match status" value="1"/>
</dbReference>
<protein>
    <recommendedName>
        <fullName evidence="9">EF-hand domain-containing protein</fullName>
    </recommendedName>
</protein>
<evidence type="ECO:0000256" key="4">
    <source>
        <dbReference type="ARBA" id="ARBA00023125"/>
    </source>
</evidence>
<name>A0ABR2RDR8_9ROSI</name>
<dbReference type="SMART" id="SM00054">
    <property type="entry name" value="EFh"/>
    <property type="match status" value="4"/>
</dbReference>
<evidence type="ECO:0000256" key="8">
    <source>
        <dbReference type="SAM" id="MobiDB-lite"/>
    </source>
</evidence>
<feature type="domain" description="EF-hand" evidence="9">
    <location>
        <begin position="394"/>
        <end position="429"/>
    </location>
</feature>
<comment type="subcellular location">
    <subcellularLocation>
        <location evidence="1">Nucleus</location>
    </subcellularLocation>
</comment>
<proteinExistence type="inferred from homology"/>
<feature type="compositionally biased region" description="Polar residues" evidence="8">
    <location>
        <begin position="102"/>
        <end position="127"/>
    </location>
</feature>
<keyword evidence="7" id="KW-0175">Coiled coil</keyword>
<evidence type="ECO:0000256" key="1">
    <source>
        <dbReference type="ARBA" id="ARBA00004123"/>
    </source>
</evidence>
<dbReference type="CDD" id="cd00051">
    <property type="entry name" value="EFh"/>
    <property type="match status" value="2"/>
</dbReference>
<dbReference type="InterPro" id="IPR002048">
    <property type="entry name" value="EF_hand_dom"/>
</dbReference>
<organism evidence="10 11">
    <name type="scientific">Hibiscus sabdariffa</name>
    <name type="common">roselle</name>
    <dbReference type="NCBI Taxonomy" id="183260"/>
    <lineage>
        <taxon>Eukaryota</taxon>
        <taxon>Viridiplantae</taxon>
        <taxon>Streptophyta</taxon>
        <taxon>Embryophyta</taxon>
        <taxon>Tracheophyta</taxon>
        <taxon>Spermatophyta</taxon>
        <taxon>Magnoliopsida</taxon>
        <taxon>eudicotyledons</taxon>
        <taxon>Gunneridae</taxon>
        <taxon>Pentapetalae</taxon>
        <taxon>rosids</taxon>
        <taxon>malvids</taxon>
        <taxon>Malvales</taxon>
        <taxon>Malvaceae</taxon>
        <taxon>Malvoideae</taxon>
        <taxon>Hibiscus</taxon>
    </lineage>
</organism>
<dbReference type="PROSITE" id="PS00434">
    <property type="entry name" value="HSF_DOMAIN"/>
    <property type="match status" value="1"/>
</dbReference>
<evidence type="ECO:0000313" key="11">
    <source>
        <dbReference type="Proteomes" id="UP001396334"/>
    </source>
</evidence>
<dbReference type="Gene3D" id="1.10.10.10">
    <property type="entry name" value="Winged helix-like DNA-binding domain superfamily/Winged helix DNA-binding domain"/>
    <property type="match status" value="1"/>
</dbReference>
<dbReference type="PROSITE" id="PS50222">
    <property type="entry name" value="EF_HAND_2"/>
    <property type="match status" value="3"/>
</dbReference>
<dbReference type="InterPro" id="IPR018247">
    <property type="entry name" value="EF_Hand_1_Ca_BS"/>
</dbReference>
<feature type="domain" description="EF-hand" evidence="9">
    <location>
        <begin position="357"/>
        <end position="392"/>
    </location>
</feature>
<evidence type="ECO:0000256" key="6">
    <source>
        <dbReference type="RuleBase" id="RU004020"/>
    </source>
</evidence>
<dbReference type="PANTHER" id="PTHR10015:SF329">
    <property type="entry name" value="HEAT STRESS TRANSCRIPTION FACTOR B-1"/>
    <property type="match status" value="1"/>
</dbReference>
<keyword evidence="2" id="KW-0106">Calcium</keyword>
<dbReference type="PROSITE" id="PS00018">
    <property type="entry name" value="EF_HAND_1"/>
    <property type="match status" value="3"/>
</dbReference>
<evidence type="ECO:0000256" key="2">
    <source>
        <dbReference type="ARBA" id="ARBA00022837"/>
    </source>
</evidence>
<comment type="similarity">
    <text evidence="6">Belongs to the HSF family.</text>
</comment>
<evidence type="ECO:0000256" key="3">
    <source>
        <dbReference type="ARBA" id="ARBA00023016"/>
    </source>
</evidence>
<dbReference type="InterPro" id="IPR000232">
    <property type="entry name" value="HSF_DNA-bd"/>
</dbReference>